<evidence type="ECO:0008006" key="3">
    <source>
        <dbReference type="Google" id="ProtNLM"/>
    </source>
</evidence>
<keyword evidence="2" id="KW-1185">Reference proteome</keyword>
<gene>
    <name evidence="1" type="ORF">Pme01_16380</name>
</gene>
<sequence>MNSLVTLHAWRVPRGALPRALWRMALDRGRLRRTPGVSFAKLLGTGRDLHFGPTGADPGRWAAVIAWDDASAAERFDDSPVGRAWAEFATARCRLALRPVTSRGAWAGRSPFEVTDSPRTDGPVLALTRARLQPVRAAAFWRAIPDVAATLPAAPGLLAAFGIGEAPLGWQGTVSVWRGSADLVGFAYGPSAHRAVVAATPLRRWYAEELFARFSVLDVDGDRGVLGWNGRDDRR</sequence>
<dbReference type="AlphaFoldDB" id="A0A8J3WZV4"/>
<comment type="caution">
    <text evidence="1">The sequence shown here is derived from an EMBL/GenBank/DDBJ whole genome shotgun (WGS) entry which is preliminary data.</text>
</comment>
<proteinExistence type="predicted"/>
<dbReference type="Proteomes" id="UP000599074">
    <property type="component" value="Unassembled WGS sequence"/>
</dbReference>
<organism evidence="1 2">
    <name type="scientific">Planosporangium mesophilum</name>
    <dbReference type="NCBI Taxonomy" id="689768"/>
    <lineage>
        <taxon>Bacteria</taxon>
        <taxon>Bacillati</taxon>
        <taxon>Actinomycetota</taxon>
        <taxon>Actinomycetes</taxon>
        <taxon>Micromonosporales</taxon>
        <taxon>Micromonosporaceae</taxon>
        <taxon>Planosporangium</taxon>
    </lineage>
</organism>
<name>A0A8J3WZV4_9ACTN</name>
<protein>
    <recommendedName>
        <fullName evidence="3">Monooxygenase</fullName>
    </recommendedName>
</protein>
<dbReference type="EMBL" id="BOON01000015">
    <property type="protein sequence ID" value="GII22041.1"/>
    <property type="molecule type" value="Genomic_DNA"/>
</dbReference>
<reference evidence="1" key="1">
    <citation type="submission" date="2021-01" db="EMBL/GenBank/DDBJ databases">
        <title>Whole genome shotgun sequence of Planosporangium mesophilum NBRC 109066.</title>
        <authorList>
            <person name="Komaki H."/>
            <person name="Tamura T."/>
        </authorList>
    </citation>
    <scope>NUCLEOTIDE SEQUENCE</scope>
    <source>
        <strain evidence="1">NBRC 109066</strain>
    </source>
</reference>
<dbReference type="InterPro" id="IPR049574">
    <property type="entry name" value="CrtA-like"/>
</dbReference>
<dbReference type="CDD" id="cd21650">
    <property type="entry name" value="CrtA-like"/>
    <property type="match status" value="1"/>
</dbReference>
<evidence type="ECO:0000313" key="2">
    <source>
        <dbReference type="Proteomes" id="UP000599074"/>
    </source>
</evidence>
<evidence type="ECO:0000313" key="1">
    <source>
        <dbReference type="EMBL" id="GII22041.1"/>
    </source>
</evidence>
<dbReference type="RefSeq" id="WP_168114977.1">
    <property type="nucleotide sequence ID" value="NZ_BOON01000015.1"/>
</dbReference>
<accession>A0A8J3WZV4</accession>